<name>A0A3S9SMQ1_EIKCO</name>
<organism evidence="1 2">
    <name type="scientific">Eikenella corrodens</name>
    <dbReference type="NCBI Taxonomy" id="539"/>
    <lineage>
        <taxon>Bacteria</taxon>
        <taxon>Pseudomonadati</taxon>
        <taxon>Pseudomonadota</taxon>
        <taxon>Betaproteobacteria</taxon>
        <taxon>Neisseriales</taxon>
        <taxon>Neisseriaceae</taxon>
        <taxon>Eikenella</taxon>
    </lineage>
</organism>
<dbReference type="EMBL" id="CP034670">
    <property type="protein sequence ID" value="AZR60723.1"/>
    <property type="molecule type" value="Genomic_DNA"/>
</dbReference>
<dbReference type="Proteomes" id="UP000282435">
    <property type="component" value="Chromosome"/>
</dbReference>
<accession>A0A3S9SMQ1</accession>
<reference evidence="1 2" key="1">
    <citation type="submission" date="2018-12" db="EMBL/GenBank/DDBJ databases">
        <title>Genome sequencing of Eikenella corrodens KCOM 3110 (= JS217).</title>
        <authorList>
            <person name="Koo J.-K."/>
            <person name="Park S.-N."/>
            <person name="Lim Y.K."/>
        </authorList>
    </citation>
    <scope>NUCLEOTIDE SEQUENCE [LARGE SCALE GENOMIC DNA]</scope>
    <source>
        <strain evidence="1 2">KCOM 3110</strain>
    </source>
</reference>
<evidence type="ECO:0000313" key="2">
    <source>
        <dbReference type="Proteomes" id="UP000282435"/>
    </source>
</evidence>
<dbReference type="AlphaFoldDB" id="A0A3S9SMQ1"/>
<sequence length="865" mass="93633">MSSVRLFKHSFAGGEIAPEMFGRIEDEKYQSGLALCRNFVVKPQGAVENRAGLKLVRAAKYADRKVRLLPFTYSTTQTVVIEFGHQYCRFHTQGATLLDGSNQPYELATPYQEAELFDVHYVQSADIVTLVHPNHPPMELKRYGAADWRLETIRFKPELDAPQGLTATAHGGGGILFGYVVTAITQDGASESEASAEVEVTNDLYTSGNRNTIRWNPVGGASRYKVYKRQNGLYGYIGQTTATAFDDDNISADMSATPPLYDDVFISGGILSVAVLDGGRGYLEKSGIASATIQSGGQNYPQNGTFRTRAPNPQGGSGDFFSIEDRSGSGAELDVVVRGGKIVRIDRVQAGRDYTAPRLVFRNESQVYQRGDQIGGRTWQPAEVSMRLDGFPDLVVSDATGSGAQLLPVVQNGRITAVRVVKKGSGYTAPSITVQAAVGSGAALGRVAVSGKSFPAAVSYFSQRRVFAGTYSQPQNIWMTKSGTESNMSYSIPTREDDRIAFRVAAREANTIRHIVPLNKLILLTSSAEWRMETVNSEALTPSSVSVAPHSYIGASNVQPVVVNSTLIYCAARGGHVREMAYSWQAGGYVSGDLSLRSPHLFDGFEIADMTYSKAPIPVVWFVSSSGELLGNTYIPEQQIGAWHRHDTHKGKFESCTVVAEGAEDVLYCVVQRKLAGGTQRFIERLESRAFARQEEAFFVDCGLSYSGAAVNEIQGLEHLEGEAVAILADGAVLPETLVRGGKIGLPVKAKTVHIGLPIVSDMQTLPVAAQIDSAFGQGRKKNVNKVLLRVWRSSGIWVGPTADKLTEAKQRRDEPYGQPPALRSGDIEVVIQPTWDDGGQVFVRQTQPLPLTVVGATAEVVLGG</sequence>
<protein>
    <recommendedName>
        <fullName evidence="3">Phage protein</fullName>
    </recommendedName>
</protein>
<proteinExistence type="predicted"/>
<gene>
    <name evidence="1" type="ORF">ELB75_00005</name>
</gene>
<evidence type="ECO:0008006" key="3">
    <source>
        <dbReference type="Google" id="ProtNLM"/>
    </source>
</evidence>
<evidence type="ECO:0000313" key="1">
    <source>
        <dbReference type="EMBL" id="AZR60723.1"/>
    </source>
</evidence>
<dbReference type="OrthoDB" id="5438497at2"/>
<dbReference type="RefSeq" id="WP_126984154.1">
    <property type="nucleotide sequence ID" value="NZ_CP034670.1"/>
</dbReference>